<keyword evidence="3" id="KW-1185">Reference proteome</keyword>
<proteinExistence type="predicted"/>
<reference evidence="2 3" key="1">
    <citation type="submission" date="2015-07" db="EMBL/GenBank/DDBJ databases">
        <title>Comparative genomics of the Sigatoka disease complex on banana suggests a link between parallel evolutionary changes in Pseudocercospora fijiensis and Pseudocercospora eumusae and increased virulence on the banana host.</title>
        <authorList>
            <person name="Chang T.-C."/>
            <person name="Salvucci A."/>
            <person name="Crous P.W."/>
            <person name="Stergiopoulos I."/>
        </authorList>
    </citation>
    <scope>NUCLEOTIDE SEQUENCE [LARGE SCALE GENOMIC DNA]</scope>
    <source>
        <strain evidence="2 3">CBS 114824</strain>
    </source>
</reference>
<feature type="region of interest" description="Disordered" evidence="1">
    <location>
        <begin position="1"/>
        <end position="64"/>
    </location>
</feature>
<gene>
    <name evidence="2" type="ORF">AC578_1871</name>
</gene>
<organism evidence="2 3">
    <name type="scientific">Pseudocercospora eumusae</name>
    <dbReference type="NCBI Taxonomy" id="321146"/>
    <lineage>
        <taxon>Eukaryota</taxon>
        <taxon>Fungi</taxon>
        <taxon>Dikarya</taxon>
        <taxon>Ascomycota</taxon>
        <taxon>Pezizomycotina</taxon>
        <taxon>Dothideomycetes</taxon>
        <taxon>Dothideomycetidae</taxon>
        <taxon>Mycosphaerellales</taxon>
        <taxon>Mycosphaerellaceae</taxon>
        <taxon>Pseudocercospora</taxon>
    </lineage>
</organism>
<evidence type="ECO:0000256" key="1">
    <source>
        <dbReference type="SAM" id="MobiDB-lite"/>
    </source>
</evidence>
<dbReference type="AlphaFoldDB" id="A0A139GYF4"/>
<dbReference type="Proteomes" id="UP000070133">
    <property type="component" value="Unassembled WGS sequence"/>
</dbReference>
<sequence length="187" mass="20990">MARPSSAGSRISMIKWNANHVRADRRRSDSSRSGRSSSQATVREEDNAAADMIDDVKASNETSDTADKLDTASIITFSDPAKVVLSVRRFKRVRWCSRVENIAPLRFSLPPSEVDVSQTQTQPGMTHEVKFPRWCNFWRSLCCCNRHPPERDREEIHELAASPVPRKRSPSPPLTSPGQNACDDEPT</sequence>
<feature type="region of interest" description="Disordered" evidence="1">
    <location>
        <begin position="155"/>
        <end position="187"/>
    </location>
</feature>
<dbReference type="EMBL" id="LFZN01000227">
    <property type="protein sequence ID" value="KXS95220.1"/>
    <property type="molecule type" value="Genomic_DNA"/>
</dbReference>
<name>A0A139GYF4_9PEZI</name>
<evidence type="ECO:0000313" key="2">
    <source>
        <dbReference type="EMBL" id="KXS95220.1"/>
    </source>
</evidence>
<accession>A0A139GYF4</accession>
<comment type="caution">
    <text evidence="2">The sequence shown here is derived from an EMBL/GenBank/DDBJ whole genome shotgun (WGS) entry which is preliminary data.</text>
</comment>
<protein>
    <submittedName>
        <fullName evidence="2">Uncharacterized protein</fullName>
    </submittedName>
</protein>
<evidence type="ECO:0000313" key="3">
    <source>
        <dbReference type="Proteomes" id="UP000070133"/>
    </source>
</evidence>